<dbReference type="Gene3D" id="2.40.128.270">
    <property type="match status" value="1"/>
</dbReference>
<dbReference type="InterPro" id="IPR038670">
    <property type="entry name" value="HslJ-like_sf"/>
</dbReference>
<reference evidence="2" key="1">
    <citation type="submission" date="2022-01" db="EMBL/GenBank/DDBJ databases">
        <title>Whole genome-based taxonomy of the Shewanellaceae.</title>
        <authorList>
            <person name="Martin-Rodriguez A.J."/>
        </authorList>
    </citation>
    <scope>NUCLEOTIDE SEQUENCE</scope>
    <source>
        <strain evidence="2">DSM 16422</strain>
    </source>
</reference>
<dbReference type="EMBL" id="JAKIKP010000001">
    <property type="protein sequence ID" value="MCL1141262.1"/>
    <property type="molecule type" value="Genomic_DNA"/>
</dbReference>
<dbReference type="Pfam" id="PF03724">
    <property type="entry name" value="META"/>
    <property type="match status" value="1"/>
</dbReference>
<dbReference type="PANTHER" id="PTHR35535:SF1">
    <property type="entry name" value="HEAT SHOCK PROTEIN HSLJ"/>
    <property type="match status" value="1"/>
</dbReference>
<evidence type="ECO:0000259" key="1">
    <source>
        <dbReference type="Pfam" id="PF03724"/>
    </source>
</evidence>
<name>A0A9X1ZJZ0_9GAMM</name>
<protein>
    <submittedName>
        <fullName evidence="2">META domain-containing protein</fullName>
    </submittedName>
</protein>
<gene>
    <name evidence="2" type="ORF">L2672_00915</name>
</gene>
<feature type="domain" description="DUF306" evidence="1">
    <location>
        <begin position="28"/>
        <end position="132"/>
    </location>
</feature>
<evidence type="ECO:0000313" key="3">
    <source>
        <dbReference type="Proteomes" id="UP001139333"/>
    </source>
</evidence>
<proteinExistence type="predicted"/>
<dbReference type="InterPro" id="IPR053147">
    <property type="entry name" value="Hsp_HslJ-like"/>
</dbReference>
<accession>A0A9X1ZJZ0</accession>
<keyword evidence="3" id="KW-1185">Reference proteome</keyword>
<dbReference type="AlphaFoldDB" id="A0A9X1ZJZ0"/>
<dbReference type="InterPro" id="IPR005184">
    <property type="entry name" value="DUF306_Meta_HslJ"/>
</dbReference>
<evidence type="ECO:0000313" key="2">
    <source>
        <dbReference type="EMBL" id="MCL1141262.1"/>
    </source>
</evidence>
<sequence>MIKHFLSAAAVIFSLSACQSTSEIETETLIGQWHIESVLSQPTIDYSPAKLVFDEQGKLVGNTSCNPFMGQYTLKNDVLTLNPAASTRKACIEALMTQERNVMQTLPKVHGAKFNRSRLLLVNEEGETIMVLSRLTQ</sequence>
<comment type="caution">
    <text evidence="2">The sequence shown here is derived from an EMBL/GenBank/DDBJ whole genome shotgun (WGS) entry which is preliminary data.</text>
</comment>
<dbReference type="PANTHER" id="PTHR35535">
    <property type="entry name" value="HEAT SHOCK PROTEIN HSLJ"/>
    <property type="match status" value="1"/>
</dbReference>
<dbReference type="PROSITE" id="PS51257">
    <property type="entry name" value="PROKAR_LIPOPROTEIN"/>
    <property type="match status" value="1"/>
</dbReference>
<dbReference type="Proteomes" id="UP001139333">
    <property type="component" value="Unassembled WGS sequence"/>
</dbReference>
<organism evidence="2 3">
    <name type="scientific">Shewanella gaetbuli</name>
    <dbReference type="NCBI Taxonomy" id="220752"/>
    <lineage>
        <taxon>Bacteria</taxon>
        <taxon>Pseudomonadati</taxon>
        <taxon>Pseudomonadota</taxon>
        <taxon>Gammaproteobacteria</taxon>
        <taxon>Alteromonadales</taxon>
        <taxon>Shewanellaceae</taxon>
        <taxon>Shewanella</taxon>
    </lineage>
</organism>
<dbReference type="RefSeq" id="WP_248993950.1">
    <property type="nucleotide sequence ID" value="NZ_JAKIKP010000001.1"/>
</dbReference>